<evidence type="ECO:0000313" key="5">
    <source>
        <dbReference type="EMBL" id="KAI7794956.1"/>
    </source>
</evidence>
<feature type="chain" id="PRO_5040953751" evidence="4">
    <location>
        <begin position="18"/>
        <end position="952"/>
    </location>
</feature>
<dbReference type="InterPro" id="IPR015915">
    <property type="entry name" value="Kelch-typ_b-propeller"/>
</dbReference>
<sequence>MFCFLWFSFLCFGTALSQSLTMLTNQFIKIKVLYCTLSFANKLLLRTSKSFKKINLKCDVFSQQSPAPGGMILVPTLREHRMQMIAYQDLSHSVRGKTADSLLLLSATDYKLLAGNTLQVKSNVQRKTSDSMTEMPIADLLGVHVDMQLLGKLTLSVATMLFVTLVFGFYHTRARNRRRGQRDARVTQGGYNARDNEREPQSEAAKDESKEKQSSEKDLQESPKKANSTFERVQPETTDLGSCAKEKRSSEEPSQDRLTNGKVKKAQTETVDLDICAKEKMSSELPLQESFKNANGEVERSQPETINLESFPKEKDAGGSNKTEDVCTIVDQTNLKVNNGKLRLTIPTPDGIEKGPESPNGRRSPCLLKKLDGGTGVGRELRQDLGLEGMFSSFQSKAEIKVENADLILDGPGNTTGVQGKIYDYYIESSSHFISDVSPVQSRSVSPVYGQTEKSNLFKSQSLDLPKFKERSRTPSPQPSRFIIKNLEITPRFTNEPPPVFKPECVRSSRQAVIRQDSYLTAADSELPMPVPPHTHRSYSPAQLNNSHLRSQDSAIANTDAPAEPQVETVAGAKFLHLPENIGNAELESLAGKLDLGNCMEALALAKKHGHATLQQAALRVMSDNYLQVLRDPALFGRLKAGERDQIQTQRMTGRKWLVVADMDADWRRQSTVSESESVKTPCGMYCYDDYKDTWHLHCHIPQEVLSKGCAMCTMDNYLFITVGFQGLNRPSKKVYCYNPVTSIWSEISPMNEARPHCKLVALQGHLYAIGGECLSSVERYDPRTNRWTFVAPLPNETFAVAHRATACNGELFVAGGTLRYTLLRYNPKTNTWRESMIVGSKDRTAEMVAVRNFLYRFDVSALGISVYRYHAMARIWYECSSIRLPHCTAFQCVTVDNIIYCVSRQFTLRFLADEVSPSFVAKDLKVLNPVRGILFPLVLELTDSTTPQTQV</sequence>
<protein>
    <submittedName>
        <fullName evidence="5">Kelch domain-containing protein 7A</fullName>
    </submittedName>
</protein>
<keyword evidence="1" id="KW-0880">Kelch repeat</keyword>
<feature type="compositionally biased region" description="Basic and acidic residues" evidence="3">
    <location>
        <begin position="244"/>
        <end position="255"/>
    </location>
</feature>
<dbReference type="Pfam" id="PF01344">
    <property type="entry name" value="Kelch_1"/>
    <property type="match status" value="2"/>
</dbReference>
<organism evidence="5 6">
    <name type="scientific">Triplophysa rosa</name>
    <name type="common">Cave loach</name>
    <dbReference type="NCBI Taxonomy" id="992332"/>
    <lineage>
        <taxon>Eukaryota</taxon>
        <taxon>Metazoa</taxon>
        <taxon>Chordata</taxon>
        <taxon>Craniata</taxon>
        <taxon>Vertebrata</taxon>
        <taxon>Euteleostomi</taxon>
        <taxon>Actinopterygii</taxon>
        <taxon>Neopterygii</taxon>
        <taxon>Teleostei</taxon>
        <taxon>Ostariophysi</taxon>
        <taxon>Cypriniformes</taxon>
        <taxon>Nemacheilidae</taxon>
        <taxon>Triplophysa</taxon>
    </lineage>
</organism>
<dbReference type="SMART" id="SM00612">
    <property type="entry name" value="Kelch"/>
    <property type="match status" value="2"/>
</dbReference>
<proteinExistence type="predicted"/>
<dbReference type="PANTHER" id="PTHR45972:SF1">
    <property type="entry name" value="KELCH DOMAIN-CONTAINING PROTEIN 7A"/>
    <property type="match status" value="1"/>
</dbReference>
<keyword evidence="6" id="KW-1185">Reference proteome</keyword>
<evidence type="ECO:0000256" key="2">
    <source>
        <dbReference type="ARBA" id="ARBA00022737"/>
    </source>
</evidence>
<feature type="compositionally biased region" description="Basic and acidic residues" evidence="3">
    <location>
        <begin position="194"/>
        <end position="224"/>
    </location>
</feature>
<feature type="signal peptide" evidence="4">
    <location>
        <begin position="1"/>
        <end position="17"/>
    </location>
</feature>
<feature type="region of interest" description="Disordered" evidence="3">
    <location>
        <begin position="346"/>
        <end position="373"/>
    </location>
</feature>
<accession>A0A9W7WCH6</accession>
<dbReference type="AlphaFoldDB" id="A0A9W7WCH6"/>
<dbReference type="Gene3D" id="2.120.10.80">
    <property type="entry name" value="Kelch-type beta propeller"/>
    <property type="match status" value="1"/>
</dbReference>
<evidence type="ECO:0000256" key="4">
    <source>
        <dbReference type="SAM" id="SignalP"/>
    </source>
</evidence>
<evidence type="ECO:0000256" key="1">
    <source>
        <dbReference type="ARBA" id="ARBA00022441"/>
    </source>
</evidence>
<comment type="caution">
    <text evidence="5">The sequence shown here is derived from an EMBL/GenBank/DDBJ whole genome shotgun (WGS) entry which is preliminary data.</text>
</comment>
<dbReference type="Proteomes" id="UP001059041">
    <property type="component" value="Linkage Group LG20"/>
</dbReference>
<name>A0A9W7WCH6_TRIRA</name>
<evidence type="ECO:0000313" key="6">
    <source>
        <dbReference type="Proteomes" id="UP001059041"/>
    </source>
</evidence>
<keyword evidence="2" id="KW-0677">Repeat</keyword>
<gene>
    <name evidence="5" type="ORF">IRJ41_005177</name>
</gene>
<evidence type="ECO:0000256" key="3">
    <source>
        <dbReference type="SAM" id="MobiDB-lite"/>
    </source>
</evidence>
<dbReference type="PANTHER" id="PTHR45972">
    <property type="entry name" value="BTB_2 DOMAIN-CONTAINING PROTEIN"/>
    <property type="match status" value="1"/>
</dbReference>
<keyword evidence="4" id="KW-0732">Signal</keyword>
<dbReference type="InterPro" id="IPR052310">
    <property type="entry name" value="Kelch/BTB_domain_protein"/>
</dbReference>
<dbReference type="EMBL" id="JAFHDT010000020">
    <property type="protein sequence ID" value="KAI7794956.1"/>
    <property type="molecule type" value="Genomic_DNA"/>
</dbReference>
<dbReference type="SUPFAM" id="SSF117281">
    <property type="entry name" value="Kelch motif"/>
    <property type="match status" value="1"/>
</dbReference>
<dbReference type="OrthoDB" id="45365at2759"/>
<reference evidence="5" key="1">
    <citation type="submission" date="2021-02" db="EMBL/GenBank/DDBJ databases">
        <title>Comparative genomics reveals that relaxation of natural selection precedes convergent phenotypic evolution of cavefish.</title>
        <authorList>
            <person name="Peng Z."/>
        </authorList>
    </citation>
    <scope>NUCLEOTIDE SEQUENCE</scope>
    <source>
        <tissue evidence="5">Muscle</tissue>
    </source>
</reference>
<feature type="region of interest" description="Disordered" evidence="3">
    <location>
        <begin position="177"/>
        <end position="265"/>
    </location>
</feature>
<feature type="compositionally biased region" description="Polar residues" evidence="3">
    <location>
        <begin position="225"/>
        <end position="240"/>
    </location>
</feature>
<dbReference type="InterPro" id="IPR006652">
    <property type="entry name" value="Kelch_1"/>
</dbReference>